<comment type="similarity">
    <text evidence="1">Belongs to the serpin family.</text>
</comment>
<keyword evidence="3" id="KW-0722">Serine protease inhibitor</keyword>
<protein>
    <recommendedName>
        <fullName evidence="7">Serpin domain-containing protein</fullName>
    </recommendedName>
</protein>
<evidence type="ECO:0000256" key="2">
    <source>
        <dbReference type="ARBA" id="ARBA00022690"/>
    </source>
</evidence>
<feature type="domain" description="Serpin" evidence="7">
    <location>
        <begin position="216"/>
        <end position="245"/>
    </location>
</feature>
<keyword evidence="6" id="KW-0472">Membrane</keyword>
<evidence type="ECO:0000313" key="9">
    <source>
        <dbReference type="Proteomes" id="UP000000763"/>
    </source>
</evidence>
<dbReference type="Gene3D" id="6.20.40.10">
    <property type="match status" value="1"/>
</dbReference>
<evidence type="ECO:0000259" key="7">
    <source>
        <dbReference type="Pfam" id="PF00079"/>
    </source>
</evidence>
<keyword evidence="2" id="KW-0646">Protease inhibitor</keyword>
<dbReference type="InterPro" id="IPR023796">
    <property type="entry name" value="Serpin_dom"/>
</dbReference>
<dbReference type="InterPro" id="IPR036186">
    <property type="entry name" value="Serpin_sf"/>
</dbReference>
<gene>
    <name evidence="8" type="primary">OJ1063_D06.20</name>
</gene>
<feature type="compositionally biased region" description="Basic residues" evidence="5">
    <location>
        <begin position="1"/>
        <end position="12"/>
    </location>
</feature>
<keyword evidence="6" id="KW-0812">Transmembrane</keyword>
<dbReference type="GO" id="GO:0004867">
    <property type="term" value="F:serine-type endopeptidase inhibitor activity"/>
    <property type="evidence" value="ECO:0007669"/>
    <property type="project" value="UniProtKB-KW"/>
</dbReference>
<keyword evidence="6" id="KW-1133">Transmembrane helix</keyword>
<name>Q6KA99_ORYSJ</name>
<reference evidence="9" key="1">
    <citation type="journal article" date="2005" name="Nature">
        <title>The map-based sequence of the rice genome.</title>
        <authorList>
            <consortium name="International rice genome sequencing project (IRGSP)"/>
            <person name="Matsumoto T."/>
            <person name="Wu J."/>
            <person name="Kanamori H."/>
            <person name="Katayose Y."/>
            <person name="Fujisawa M."/>
            <person name="Namiki N."/>
            <person name="Mizuno H."/>
            <person name="Yamamoto K."/>
            <person name="Antonio B.A."/>
            <person name="Baba T."/>
            <person name="Sakata K."/>
            <person name="Nagamura Y."/>
            <person name="Aoki H."/>
            <person name="Arikawa K."/>
            <person name="Arita K."/>
            <person name="Bito T."/>
            <person name="Chiden Y."/>
            <person name="Fujitsuka N."/>
            <person name="Fukunaka R."/>
            <person name="Hamada M."/>
            <person name="Harada C."/>
            <person name="Hayashi A."/>
            <person name="Hijishita S."/>
            <person name="Honda M."/>
            <person name="Hosokawa S."/>
            <person name="Ichikawa Y."/>
            <person name="Idonuma A."/>
            <person name="Iijima M."/>
            <person name="Ikeda M."/>
            <person name="Ikeno M."/>
            <person name="Ito K."/>
            <person name="Ito S."/>
            <person name="Ito T."/>
            <person name="Ito Y."/>
            <person name="Ito Y."/>
            <person name="Iwabuchi A."/>
            <person name="Kamiya K."/>
            <person name="Karasawa W."/>
            <person name="Kurita K."/>
            <person name="Katagiri S."/>
            <person name="Kikuta A."/>
            <person name="Kobayashi H."/>
            <person name="Kobayashi N."/>
            <person name="Machita K."/>
            <person name="Maehara T."/>
            <person name="Masukawa M."/>
            <person name="Mizubayashi T."/>
            <person name="Mukai Y."/>
            <person name="Nagasaki H."/>
            <person name="Nagata Y."/>
            <person name="Naito S."/>
            <person name="Nakashima M."/>
            <person name="Nakama Y."/>
            <person name="Nakamichi Y."/>
            <person name="Nakamura M."/>
            <person name="Meguro A."/>
            <person name="Negishi M."/>
            <person name="Ohta I."/>
            <person name="Ohta T."/>
            <person name="Okamoto M."/>
            <person name="Ono N."/>
            <person name="Saji S."/>
            <person name="Sakaguchi M."/>
            <person name="Sakai K."/>
            <person name="Shibata M."/>
            <person name="Shimokawa T."/>
            <person name="Song J."/>
            <person name="Takazaki Y."/>
            <person name="Terasawa K."/>
            <person name="Tsugane M."/>
            <person name="Tsuji K."/>
            <person name="Ueda S."/>
            <person name="Waki K."/>
            <person name="Yamagata H."/>
            <person name="Yamamoto M."/>
            <person name="Yamamoto S."/>
            <person name="Yamane H."/>
            <person name="Yoshiki S."/>
            <person name="Yoshihara R."/>
            <person name="Yukawa K."/>
            <person name="Zhong H."/>
            <person name="Yano M."/>
            <person name="Yuan Q."/>
            <person name="Ouyang S."/>
            <person name="Liu J."/>
            <person name="Jones K.M."/>
            <person name="Gansberger K."/>
            <person name="Moffat K."/>
            <person name="Hill J."/>
            <person name="Bera J."/>
            <person name="Fadrosh D."/>
            <person name="Jin S."/>
            <person name="Johri S."/>
            <person name="Kim M."/>
            <person name="Overton L."/>
            <person name="Reardon M."/>
            <person name="Tsitrin T."/>
            <person name="Vuong H."/>
            <person name="Weaver B."/>
            <person name="Ciecko A."/>
            <person name="Tallon L."/>
            <person name="Jackson J."/>
            <person name="Pai G."/>
            <person name="Aken S.V."/>
            <person name="Utterback T."/>
            <person name="Reidmuller S."/>
            <person name="Feldblyum T."/>
            <person name="Hsiao J."/>
            <person name="Zismann V."/>
            <person name="Iobst S."/>
            <person name="de Vazeille A.R."/>
            <person name="Buell C.R."/>
            <person name="Ying K."/>
            <person name="Li Y."/>
            <person name="Lu T."/>
            <person name="Huang Y."/>
            <person name="Zhao Q."/>
            <person name="Feng Q."/>
            <person name="Zhang L."/>
            <person name="Zhu J."/>
            <person name="Weng Q."/>
            <person name="Mu J."/>
            <person name="Lu Y."/>
            <person name="Fan D."/>
            <person name="Liu Y."/>
            <person name="Guan J."/>
            <person name="Zhang Y."/>
            <person name="Yu S."/>
            <person name="Liu X."/>
            <person name="Zhang Y."/>
            <person name="Hong G."/>
            <person name="Han B."/>
            <person name="Choisne N."/>
            <person name="Demange N."/>
            <person name="Orjeda G."/>
            <person name="Samain S."/>
            <person name="Cattolico L."/>
            <person name="Pelletier E."/>
            <person name="Couloux A."/>
            <person name="Segurens B."/>
            <person name="Wincker P."/>
            <person name="D'Hont A."/>
            <person name="Scarpelli C."/>
            <person name="Weissenbach J."/>
            <person name="Salanoubat M."/>
            <person name="Quetier F."/>
            <person name="Yu Y."/>
            <person name="Kim H.R."/>
            <person name="Rambo T."/>
            <person name="Currie J."/>
            <person name="Collura K."/>
            <person name="Luo M."/>
            <person name="Yang T."/>
            <person name="Ammiraju J.S.S."/>
            <person name="Engler F."/>
            <person name="Soderlund C."/>
            <person name="Wing R.A."/>
            <person name="Palmer L.E."/>
            <person name="de la Bastide M."/>
            <person name="Spiegel L."/>
            <person name="Nascimento L."/>
            <person name="Zutavern T."/>
            <person name="O'Shaughnessy A."/>
            <person name="Dike S."/>
            <person name="Dedhia N."/>
            <person name="Preston R."/>
            <person name="Balija V."/>
            <person name="McCombie W.R."/>
            <person name="Chow T."/>
            <person name="Chen H."/>
            <person name="Chung M."/>
            <person name="Chen C."/>
            <person name="Shaw J."/>
            <person name="Wu H."/>
            <person name="Hsiao K."/>
            <person name="Chao Y."/>
            <person name="Chu M."/>
            <person name="Cheng C."/>
            <person name="Hour A."/>
            <person name="Lee P."/>
            <person name="Lin S."/>
            <person name="Lin Y."/>
            <person name="Liou J."/>
            <person name="Liu S."/>
            <person name="Hsing Y."/>
            <person name="Raghuvanshi S."/>
            <person name="Mohanty A."/>
            <person name="Bharti A.K."/>
            <person name="Gaur A."/>
            <person name="Gupta V."/>
            <person name="Kumar D."/>
            <person name="Ravi V."/>
            <person name="Vij S."/>
            <person name="Kapur A."/>
            <person name="Khurana P."/>
            <person name="Khurana P."/>
            <person name="Khurana J.P."/>
            <person name="Tyagi A.K."/>
            <person name="Gaikwad K."/>
            <person name="Singh A."/>
            <person name="Dalal V."/>
            <person name="Srivastava S."/>
            <person name="Dixit A."/>
            <person name="Pal A.K."/>
            <person name="Ghazi I.A."/>
            <person name="Yadav M."/>
            <person name="Pandit A."/>
            <person name="Bhargava A."/>
            <person name="Sureshbabu K."/>
            <person name="Batra K."/>
            <person name="Sharma T.R."/>
            <person name="Mohapatra T."/>
            <person name="Singh N.K."/>
            <person name="Messing J."/>
            <person name="Nelson A.B."/>
            <person name="Fuks G."/>
            <person name="Kavchok S."/>
            <person name="Keizer G."/>
            <person name="Linton E."/>
            <person name="Llaca V."/>
            <person name="Song R."/>
            <person name="Tanyolac B."/>
            <person name="Young S."/>
            <person name="Ho-Il K."/>
            <person name="Hahn J.H."/>
            <person name="Sangsakoo G."/>
            <person name="Vanavichit A."/>
            <person name="de Mattos Luiz.A.T."/>
            <person name="Zimmer P.D."/>
            <person name="Malone G."/>
            <person name="Dellagostin O."/>
            <person name="de Oliveira A.C."/>
            <person name="Bevan M."/>
            <person name="Bancroft I."/>
            <person name="Minx P."/>
            <person name="Cordum H."/>
            <person name="Wilson R."/>
            <person name="Cheng Z."/>
            <person name="Jin W."/>
            <person name="Jiang J."/>
            <person name="Leong S.A."/>
            <person name="Iwama H."/>
            <person name="Gojobori T."/>
            <person name="Itoh T."/>
            <person name="Niimura Y."/>
            <person name="Fujii Y."/>
            <person name="Habara T."/>
            <person name="Sakai H."/>
            <person name="Sato Y."/>
            <person name="Wilson G."/>
            <person name="Kumar K."/>
            <person name="McCouch S."/>
            <person name="Juretic N."/>
            <person name="Hoen D."/>
            <person name="Wright S."/>
            <person name="Bruskiewich R."/>
            <person name="Bureau T."/>
            <person name="Miyao A."/>
            <person name="Hirochika H."/>
            <person name="Nishikawa T."/>
            <person name="Kadowaki K."/>
            <person name="Sugiura M."/>
            <person name="Burr B."/>
            <person name="Sasaki T."/>
        </authorList>
    </citation>
    <scope>NUCLEOTIDE SEQUENCE [LARGE SCALE GENOMIC DNA]</scope>
    <source>
        <strain evidence="9">cv. Nipponbare</strain>
    </source>
</reference>
<feature type="region of interest" description="Disordered" evidence="5">
    <location>
        <begin position="1"/>
        <end position="32"/>
    </location>
</feature>
<proteinExistence type="inferred from homology"/>
<feature type="compositionally biased region" description="Basic residues" evidence="5">
    <location>
        <begin position="19"/>
        <end position="29"/>
    </location>
</feature>
<dbReference type="Pfam" id="PF00079">
    <property type="entry name" value="Serpin"/>
    <property type="match status" value="1"/>
</dbReference>
<dbReference type="InterPro" id="IPR000215">
    <property type="entry name" value="Serpin_fam"/>
</dbReference>
<dbReference type="Proteomes" id="UP000000763">
    <property type="component" value="Chromosome 2"/>
</dbReference>
<dbReference type="InterPro" id="IPR042178">
    <property type="entry name" value="Serpin_sf_1"/>
</dbReference>
<dbReference type="PANTHER" id="PTHR11461">
    <property type="entry name" value="SERINE PROTEASE INHIBITOR, SERPIN"/>
    <property type="match status" value="1"/>
</dbReference>
<sequence length="484" mass="52514">MKNKKGSRRNRNKPSLLSRKSRPPRRHALSFRQTAVPRSLRLPSPIAALWMSSSPFYMATTALADRSASGGPRVAFTSGVWCDAVVGRYKAEATTVDFKNKVRRGLIDSVLPPGSVGPTMAIVLSNAIYLKGSWEHPFMVIGEEHQEEAVLPPRRRRTCRRATPKSKQYVAVHDGFKVLKLHYSAPNLRNKRKRGRGGRRPHALTNLSVMVEDDGSGLPLFVSQVIHKAVIEVNEEGSKAAAVPMAMGRCLRRRWTSSPTICLFTRQYFNLARFRFLLFINGSGIGYQTSTLFSFYLSMVLALDIKQLGQIMVSNLCEQLYGGHGDLPEQHGTIEVTVAVTRNAIDKVNFPKMPLHKPLSPKNAITVKLPNCGCRPLLPLLAGAYGPLLAGVYGPRATSCNSRAAVDILAAPCRATAAVDLLTSPCRATTAVDLLAASCLVTAVVLLAASCHAIAALVLLAASYRVAAMVFLAAPPQQGTAAEP</sequence>
<comment type="function">
    <text evidence="4">Probable serine protease inhibitor.</text>
</comment>
<dbReference type="EMBL" id="AP003989">
    <property type="protein sequence ID" value="BAD22872.1"/>
    <property type="molecule type" value="Genomic_DNA"/>
</dbReference>
<evidence type="ECO:0000256" key="3">
    <source>
        <dbReference type="ARBA" id="ARBA00022900"/>
    </source>
</evidence>
<dbReference type="AlphaFoldDB" id="Q6KA99"/>
<accession>Q6KA99</accession>
<evidence type="ECO:0000313" key="8">
    <source>
        <dbReference type="EMBL" id="BAD22872.1"/>
    </source>
</evidence>
<dbReference type="SUPFAM" id="SSF56574">
    <property type="entry name" value="Serpins"/>
    <property type="match status" value="1"/>
</dbReference>
<organism evidence="8 9">
    <name type="scientific">Oryza sativa subsp. japonica</name>
    <name type="common">Rice</name>
    <dbReference type="NCBI Taxonomy" id="39947"/>
    <lineage>
        <taxon>Eukaryota</taxon>
        <taxon>Viridiplantae</taxon>
        <taxon>Streptophyta</taxon>
        <taxon>Embryophyta</taxon>
        <taxon>Tracheophyta</taxon>
        <taxon>Spermatophyta</taxon>
        <taxon>Magnoliopsida</taxon>
        <taxon>Liliopsida</taxon>
        <taxon>Poales</taxon>
        <taxon>Poaceae</taxon>
        <taxon>BOP clade</taxon>
        <taxon>Oryzoideae</taxon>
        <taxon>Oryzeae</taxon>
        <taxon>Oryzinae</taxon>
        <taxon>Oryza</taxon>
        <taxon>Oryza sativa</taxon>
    </lineage>
</organism>
<evidence type="ECO:0000256" key="1">
    <source>
        <dbReference type="ARBA" id="ARBA00009500"/>
    </source>
</evidence>
<dbReference type="PANTHER" id="PTHR11461:SF209">
    <property type="entry name" value="SERPIN-Z8-RELATED"/>
    <property type="match status" value="1"/>
</dbReference>
<dbReference type="Gene3D" id="3.30.497.10">
    <property type="entry name" value="Antithrombin, subunit I, domain 2"/>
    <property type="match status" value="1"/>
</dbReference>
<evidence type="ECO:0000256" key="6">
    <source>
        <dbReference type="SAM" id="Phobius"/>
    </source>
</evidence>
<feature type="transmembrane region" description="Helical" evidence="6">
    <location>
        <begin position="434"/>
        <end position="462"/>
    </location>
</feature>
<dbReference type="GO" id="GO:0005615">
    <property type="term" value="C:extracellular space"/>
    <property type="evidence" value="ECO:0007669"/>
    <property type="project" value="InterPro"/>
</dbReference>
<reference evidence="9" key="2">
    <citation type="journal article" date="2008" name="Nucleic Acids Res.">
        <title>The rice annotation project database (RAP-DB): 2008 update.</title>
        <authorList>
            <consortium name="The rice annotation project (RAP)"/>
        </authorList>
    </citation>
    <scope>GENOME REANNOTATION</scope>
    <source>
        <strain evidence="9">cv. Nipponbare</strain>
    </source>
</reference>
<evidence type="ECO:0000256" key="5">
    <source>
        <dbReference type="SAM" id="MobiDB-lite"/>
    </source>
</evidence>
<evidence type="ECO:0000256" key="4">
    <source>
        <dbReference type="ARBA" id="ARBA00049586"/>
    </source>
</evidence>